<dbReference type="GO" id="GO:0008233">
    <property type="term" value="F:peptidase activity"/>
    <property type="evidence" value="ECO:0007669"/>
    <property type="project" value="UniProtKB-KW"/>
</dbReference>
<keyword evidence="3 8" id="KW-0812">Transmembrane</keyword>
<accession>A0A940MMH9</accession>
<comment type="function">
    <text evidence="6">HflC and HflK could regulate a protease.</text>
</comment>
<evidence type="ECO:0000256" key="2">
    <source>
        <dbReference type="ARBA" id="ARBA00007862"/>
    </source>
</evidence>
<gene>
    <name evidence="10" type="ORF">J5474_17245</name>
</gene>
<dbReference type="GO" id="GO:0016020">
    <property type="term" value="C:membrane"/>
    <property type="evidence" value="ECO:0007669"/>
    <property type="project" value="UniProtKB-SubCell"/>
</dbReference>
<evidence type="ECO:0000256" key="4">
    <source>
        <dbReference type="ARBA" id="ARBA00022989"/>
    </source>
</evidence>
<dbReference type="PROSITE" id="PS00430">
    <property type="entry name" value="TONB_DEPENDENT_REC_1"/>
    <property type="match status" value="1"/>
</dbReference>
<keyword evidence="11" id="KW-1185">Reference proteome</keyword>
<evidence type="ECO:0000259" key="9">
    <source>
        <dbReference type="SMART" id="SM00244"/>
    </source>
</evidence>
<evidence type="ECO:0000256" key="5">
    <source>
        <dbReference type="ARBA" id="ARBA00023136"/>
    </source>
</evidence>
<evidence type="ECO:0000256" key="7">
    <source>
        <dbReference type="SAM" id="MobiDB-lite"/>
    </source>
</evidence>
<evidence type="ECO:0000256" key="1">
    <source>
        <dbReference type="ARBA" id="ARBA00004167"/>
    </source>
</evidence>
<evidence type="ECO:0000256" key="8">
    <source>
        <dbReference type="SAM" id="Phobius"/>
    </source>
</evidence>
<dbReference type="CDD" id="cd03405">
    <property type="entry name" value="SPFH_HflC"/>
    <property type="match status" value="1"/>
</dbReference>
<name>A0A940MMH9_9RHOB</name>
<feature type="region of interest" description="Disordered" evidence="7">
    <location>
        <begin position="288"/>
        <end position="351"/>
    </location>
</feature>
<dbReference type="AlphaFoldDB" id="A0A940MMH9"/>
<dbReference type="Proteomes" id="UP000675940">
    <property type="component" value="Unassembled WGS sequence"/>
</dbReference>
<feature type="compositionally biased region" description="Low complexity" evidence="7">
    <location>
        <begin position="308"/>
        <end position="333"/>
    </location>
</feature>
<dbReference type="InterPro" id="IPR036013">
    <property type="entry name" value="Band_7/SPFH_dom_sf"/>
</dbReference>
<evidence type="ECO:0000313" key="11">
    <source>
        <dbReference type="Proteomes" id="UP000675940"/>
    </source>
</evidence>
<dbReference type="GO" id="GO:0006508">
    <property type="term" value="P:proteolysis"/>
    <property type="evidence" value="ECO:0007669"/>
    <property type="project" value="UniProtKB-KW"/>
</dbReference>
<dbReference type="InterPro" id="IPR001107">
    <property type="entry name" value="Band_7"/>
</dbReference>
<dbReference type="PANTHER" id="PTHR42911">
    <property type="entry name" value="MODULATOR OF FTSH PROTEASE HFLC"/>
    <property type="match status" value="1"/>
</dbReference>
<reference evidence="10" key="1">
    <citation type="submission" date="2021-03" db="EMBL/GenBank/DDBJ databases">
        <title>Sagittula salina sp. nov. strain M10.9X isolated from the marine waste.</title>
        <authorList>
            <person name="Satari L."/>
            <person name="Molina-Menor E."/>
            <person name="Vidal-Verdu A."/>
            <person name="Pascual J."/>
            <person name="Pereto J."/>
            <person name="Porcar M."/>
        </authorList>
    </citation>
    <scope>NUCLEOTIDE SEQUENCE</scope>
    <source>
        <strain evidence="10">M10.9X</strain>
    </source>
</reference>
<comment type="subcellular location">
    <subcellularLocation>
        <location evidence="1">Membrane</location>
        <topology evidence="1">Single-pass membrane protein</topology>
    </subcellularLocation>
</comment>
<dbReference type="InterPro" id="IPR010916">
    <property type="entry name" value="TonB_box_CS"/>
</dbReference>
<keyword evidence="10" id="KW-0645">Protease</keyword>
<dbReference type="PIRSF" id="PIRSF005651">
    <property type="entry name" value="HflC"/>
    <property type="match status" value="1"/>
</dbReference>
<comment type="caution">
    <text evidence="10">The sequence shown here is derived from an EMBL/GenBank/DDBJ whole genome shotgun (WGS) entry which is preliminary data.</text>
</comment>
<organism evidence="10 11">
    <name type="scientific">Sagittula salina</name>
    <dbReference type="NCBI Taxonomy" id="2820268"/>
    <lineage>
        <taxon>Bacteria</taxon>
        <taxon>Pseudomonadati</taxon>
        <taxon>Pseudomonadota</taxon>
        <taxon>Alphaproteobacteria</taxon>
        <taxon>Rhodobacterales</taxon>
        <taxon>Roseobacteraceae</taxon>
        <taxon>Sagittula</taxon>
    </lineage>
</organism>
<dbReference type="SUPFAM" id="SSF117892">
    <property type="entry name" value="Band 7/SPFH domain"/>
    <property type="match status" value="1"/>
</dbReference>
<proteinExistence type="inferred from homology"/>
<dbReference type="PANTHER" id="PTHR42911:SF1">
    <property type="entry name" value="MODULATOR OF FTSH PROTEASE HFLC"/>
    <property type="match status" value="1"/>
</dbReference>
<evidence type="ECO:0000313" key="10">
    <source>
        <dbReference type="EMBL" id="MBP0484226.1"/>
    </source>
</evidence>
<dbReference type="RefSeq" id="WP_209362353.1">
    <property type="nucleotide sequence ID" value="NZ_JAGISH010000010.1"/>
</dbReference>
<dbReference type="Gene3D" id="3.30.479.30">
    <property type="entry name" value="Band 7 domain"/>
    <property type="match status" value="1"/>
</dbReference>
<dbReference type="EMBL" id="JAGISH010000010">
    <property type="protein sequence ID" value="MBP0484226.1"/>
    <property type="molecule type" value="Genomic_DNA"/>
</dbReference>
<feature type="transmembrane region" description="Helical" evidence="8">
    <location>
        <begin position="6"/>
        <end position="25"/>
    </location>
</feature>
<feature type="domain" description="Band 7" evidence="9">
    <location>
        <begin position="20"/>
        <end position="186"/>
    </location>
</feature>
<keyword evidence="5 8" id="KW-0472">Membrane</keyword>
<dbReference type="InterPro" id="IPR010200">
    <property type="entry name" value="HflC"/>
</dbReference>
<evidence type="ECO:0000256" key="6">
    <source>
        <dbReference type="PIRNR" id="PIRNR005651"/>
    </source>
</evidence>
<dbReference type="Pfam" id="PF01145">
    <property type="entry name" value="Band_7"/>
    <property type="match status" value="1"/>
</dbReference>
<sequence>MNKTTYLLPAAVVILVVALSSIFVVDEREKALVLRFGQIQAVKEDPGLGFKMPLLDEVVTYDDRILSLDTDTIEVTPSDDRRLVVDAFARYRIADVVRFRQAVGVGGIRVAEDRLQGILNAQIREVLGADQVTSDTILSSDRGTLMVRIRDQARAEALSLGLDVVDVRLKQTNLPAQNLDATFARMRAEREREAADEIARGNEAAQRVRALADRTVVETLSEAEREANVIRGEADAERNGIFAEAYGADPEFFAFYRSMQAYENALQGGNSSMVMTPASEFFEYFNAQGTGATPAPDAETPAGEPAPQEDASAPASDESPAAQEAPASEPASDTAPVGEPVTEPGAPTENN</sequence>
<dbReference type="SMART" id="SM00244">
    <property type="entry name" value="PHB"/>
    <property type="match status" value="1"/>
</dbReference>
<comment type="similarity">
    <text evidence="2 6">Belongs to the band 7/mec-2 family. HflC subfamily.</text>
</comment>
<evidence type="ECO:0000256" key="3">
    <source>
        <dbReference type="ARBA" id="ARBA00022692"/>
    </source>
</evidence>
<keyword evidence="10" id="KW-0378">Hydrolase</keyword>
<protein>
    <recommendedName>
        <fullName evidence="6">Protein HflC</fullName>
    </recommendedName>
</protein>
<keyword evidence="4 8" id="KW-1133">Transmembrane helix</keyword>